<evidence type="ECO:0000313" key="1">
    <source>
        <dbReference type="EMBL" id="RXJ73048.1"/>
    </source>
</evidence>
<dbReference type="Gene3D" id="3.30.830.10">
    <property type="entry name" value="Metalloenzyme, LuxS/M16 peptidase-like"/>
    <property type="match status" value="1"/>
</dbReference>
<dbReference type="GO" id="GO:0046872">
    <property type="term" value="F:metal ion binding"/>
    <property type="evidence" value="ECO:0007669"/>
    <property type="project" value="InterPro"/>
</dbReference>
<accession>A0A4V1LSV8</accession>
<dbReference type="InterPro" id="IPR011249">
    <property type="entry name" value="Metalloenz_LuxS/M16"/>
</dbReference>
<reference evidence="1 2" key="1">
    <citation type="submission" date="2017-10" db="EMBL/GenBank/DDBJ databases">
        <title>Nyctiphanis sp. nov., isolated from the stomach of the euphausiid Nyctiphanes simplex (Hansen, 1911) in the Gulf of California.</title>
        <authorList>
            <person name="Gomez-Gil B."/>
            <person name="Aguilar-Mendez M."/>
            <person name="Lopez-Cortes A."/>
            <person name="Gomez-Gutierrez J."/>
            <person name="Roque A."/>
            <person name="Lang E."/>
            <person name="Gonzalez-Castillo A."/>
        </authorList>
    </citation>
    <scope>NUCLEOTIDE SEQUENCE [LARGE SCALE GENOMIC DNA]</scope>
    <source>
        <strain evidence="1 2">CAIM 600</strain>
    </source>
</reference>
<dbReference type="EMBL" id="PEIB01000013">
    <property type="protein sequence ID" value="RXJ73048.1"/>
    <property type="molecule type" value="Genomic_DNA"/>
</dbReference>
<sequence length="85" mass="9518">MLLKQGLSQEELDRFKPLIEGSFNAALSDDLTTTHVYGSNELAGLDIQDVIHFQRTFEQITLEYTNSLLPSWLPESGVSIGTFTQ</sequence>
<comment type="caution">
    <text evidence="1">The sequence shown here is derived from an EMBL/GenBank/DDBJ whole genome shotgun (WGS) entry which is preliminary data.</text>
</comment>
<dbReference type="AlphaFoldDB" id="A0A4V1LSV8"/>
<proteinExistence type="predicted"/>
<evidence type="ECO:0000313" key="2">
    <source>
        <dbReference type="Proteomes" id="UP000290287"/>
    </source>
</evidence>
<keyword evidence="2" id="KW-1185">Reference proteome</keyword>
<gene>
    <name evidence="1" type="ORF">CS022_12250</name>
</gene>
<name>A0A4V1LSV8_9GAMM</name>
<organism evidence="1 2">
    <name type="scientific">Veronia nyctiphanis</name>
    <dbReference type="NCBI Taxonomy" id="1278244"/>
    <lineage>
        <taxon>Bacteria</taxon>
        <taxon>Pseudomonadati</taxon>
        <taxon>Pseudomonadota</taxon>
        <taxon>Gammaproteobacteria</taxon>
        <taxon>Vibrionales</taxon>
        <taxon>Vibrionaceae</taxon>
        <taxon>Veronia</taxon>
    </lineage>
</organism>
<dbReference type="SUPFAM" id="SSF63411">
    <property type="entry name" value="LuxS/MPP-like metallohydrolase"/>
    <property type="match status" value="1"/>
</dbReference>
<dbReference type="Proteomes" id="UP000290287">
    <property type="component" value="Unassembled WGS sequence"/>
</dbReference>
<protein>
    <submittedName>
        <fullName evidence="1">Uncharacterized protein</fullName>
    </submittedName>
</protein>